<feature type="transmembrane region" description="Helical" evidence="10">
    <location>
        <begin position="325"/>
        <end position="347"/>
    </location>
</feature>
<keyword evidence="12" id="KW-1185">Reference proteome</keyword>
<comment type="similarity">
    <text evidence="2">Belongs to the multi antimicrobial extrusion (MATE) (TC 2.A.66.1) family. MepA subfamily.</text>
</comment>
<dbReference type="CDD" id="cd13143">
    <property type="entry name" value="MATE_MepA_like"/>
    <property type="match status" value="1"/>
</dbReference>
<dbReference type="PIRSF" id="PIRSF006603">
    <property type="entry name" value="DinF"/>
    <property type="match status" value="1"/>
</dbReference>
<keyword evidence="9" id="KW-0046">Antibiotic resistance</keyword>
<feature type="transmembrane region" description="Helical" evidence="10">
    <location>
        <begin position="203"/>
        <end position="226"/>
    </location>
</feature>
<keyword evidence="5" id="KW-1003">Cell membrane</keyword>
<evidence type="ECO:0000256" key="10">
    <source>
        <dbReference type="SAM" id="Phobius"/>
    </source>
</evidence>
<comment type="caution">
    <text evidence="11">The sequence shown here is derived from an EMBL/GenBank/DDBJ whole genome shotgun (WGS) entry which is preliminary data.</text>
</comment>
<evidence type="ECO:0000256" key="5">
    <source>
        <dbReference type="ARBA" id="ARBA00022475"/>
    </source>
</evidence>
<keyword evidence="7 10" id="KW-1133">Transmembrane helix</keyword>
<dbReference type="GO" id="GO:0005886">
    <property type="term" value="C:plasma membrane"/>
    <property type="evidence" value="ECO:0007669"/>
    <property type="project" value="UniProtKB-SubCell"/>
</dbReference>
<evidence type="ECO:0000256" key="2">
    <source>
        <dbReference type="ARBA" id="ARBA00008417"/>
    </source>
</evidence>
<feature type="transmembrane region" description="Helical" evidence="10">
    <location>
        <begin position="59"/>
        <end position="83"/>
    </location>
</feature>
<dbReference type="GO" id="GO:0015297">
    <property type="term" value="F:antiporter activity"/>
    <property type="evidence" value="ECO:0007669"/>
    <property type="project" value="InterPro"/>
</dbReference>
<dbReference type="InterPro" id="IPR048279">
    <property type="entry name" value="MdtK-like"/>
</dbReference>
<name>A0A087CPK6_9BIFI</name>
<dbReference type="GO" id="GO:0042910">
    <property type="term" value="F:xenobiotic transmembrane transporter activity"/>
    <property type="evidence" value="ECO:0007669"/>
    <property type="project" value="InterPro"/>
</dbReference>
<feature type="transmembrane region" description="Helical" evidence="10">
    <location>
        <begin position="175"/>
        <end position="197"/>
    </location>
</feature>
<feature type="transmembrane region" description="Helical" evidence="10">
    <location>
        <begin position="399"/>
        <end position="421"/>
    </location>
</feature>
<evidence type="ECO:0000256" key="4">
    <source>
        <dbReference type="ARBA" id="ARBA00022448"/>
    </source>
</evidence>
<sequence length="452" mass="47829">MKQVQGIKRASADAKYRQMTEQPIPSLILRLSLPAVVSNLVTTAYNLTDTFFIGQLGTAQSGAIGIAFSIMTILQAIGFFFGNGAGNSMSRELGKRNNERASRLLALGFAGAVLSALLIALICLAMLRPLVMMLGSTSTIAPYAVQYLTPILVAAPCVCGSFALNGLLRYQGQSAFGMIGLVSGALLNFLLAPLFIFVLDLGIFGAGLATGICQTVSFIILTTMSARFGVLKLSLRNCRPDMLLVREIIGGGLPSLVRQSAGSIAATCVNIAANPFGDAAIAGMAIVMRIMLGVNSVIIGLGQGFQPVCGYNYGAGKFARVREGFWFCVKLSTCILLVLGAAIWLSSPQLVEIFRSDPAVVTVGVAALHFQCLTVALNGMNMMGNMISQTMGKTGMASFLAVCRTGLYLAPVVLVLPHFFGVTGVEVAQTVSDILTFATTVPFMHRILRELR</sequence>
<dbReference type="STRING" id="1437610.BREU_2083"/>
<dbReference type="GO" id="GO:0046677">
    <property type="term" value="P:response to antibiotic"/>
    <property type="evidence" value="ECO:0007669"/>
    <property type="project" value="UniProtKB-KW"/>
</dbReference>
<gene>
    <name evidence="11" type="ORF">BREU_2083</name>
</gene>
<keyword evidence="8 10" id="KW-0472">Membrane</keyword>
<evidence type="ECO:0000256" key="9">
    <source>
        <dbReference type="ARBA" id="ARBA00023251"/>
    </source>
</evidence>
<dbReference type="RefSeq" id="WP_044090418.1">
    <property type="nucleotide sequence ID" value="NZ_JDUW01000025.1"/>
</dbReference>
<keyword evidence="6 10" id="KW-0812">Transmembrane</keyword>
<evidence type="ECO:0000256" key="7">
    <source>
        <dbReference type="ARBA" id="ARBA00022989"/>
    </source>
</evidence>
<dbReference type="NCBIfam" id="TIGR00797">
    <property type="entry name" value="matE"/>
    <property type="match status" value="1"/>
</dbReference>
<dbReference type="eggNOG" id="COG0534">
    <property type="taxonomic scope" value="Bacteria"/>
</dbReference>
<feature type="transmembrane region" description="Helical" evidence="10">
    <location>
        <begin position="359"/>
        <end position="378"/>
    </location>
</feature>
<dbReference type="InterPro" id="IPR045070">
    <property type="entry name" value="MATE_MepA-like"/>
</dbReference>
<dbReference type="Pfam" id="PF01554">
    <property type="entry name" value="MatE"/>
    <property type="match status" value="2"/>
</dbReference>
<organism evidence="11 12">
    <name type="scientific">Bifidobacterium reuteri DSM 23975</name>
    <dbReference type="NCBI Taxonomy" id="1437610"/>
    <lineage>
        <taxon>Bacteria</taxon>
        <taxon>Bacillati</taxon>
        <taxon>Actinomycetota</taxon>
        <taxon>Actinomycetes</taxon>
        <taxon>Bifidobacteriales</taxon>
        <taxon>Bifidobacteriaceae</taxon>
        <taxon>Bifidobacterium</taxon>
    </lineage>
</organism>
<keyword evidence="4" id="KW-0813">Transport</keyword>
<evidence type="ECO:0000256" key="6">
    <source>
        <dbReference type="ARBA" id="ARBA00022692"/>
    </source>
</evidence>
<dbReference type="EMBL" id="JGZK01000009">
    <property type="protein sequence ID" value="KFI85206.1"/>
    <property type="molecule type" value="Genomic_DNA"/>
</dbReference>
<dbReference type="OrthoDB" id="9811110at2"/>
<proteinExistence type="inferred from homology"/>
<feature type="transmembrane region" description="Helical" evidence="10">
    <location>
        <begin position="27"/>
        <end position="47"/>
    </location>
</feature>
<evidence type="ECO:0000313" key="11">
    <source>
        <dbReference type="EMBL" id="KFI85206.1"/>
    </source>
</evidence>
<feature type="transmembrane region" description="Helical" evidence="10">
    <location>
        <begin position="147"/>
        <end position="168"/>
    </location>
</feature>
<dbReference type="InterPro" id="IPR051327">
    <property type="entry name" value="MATE_MepA_subfamily"/>
</dbReference>
<evidence type="ECO:0000256" key="8">
    <source>
        <dbReference type="ARBA" id="ARBA00023136"/>
    </source>
</evidence>
<evidence type="ECO:0000256" key="3">
    <source>
        <dbReference type="ARBA" id="ARBA00022106"/>
    </source>
</evidence>
<evidence type="ECO:0000256" key="1">
    <source>
        <dbReference type="ARBA" id="ARBA00004651"/>
    </source>
</evidence>
<dbReference type="PANTHER" id="PTHR43823:SF3">
    <property type="entry name" value="MULTIDRUG EXPORT PROTEIN MEPA"/>
    <property type="match status" value="1"/>
</dbReference>
<comment type="subcellular location">
    <subcellularLocation>
        <location evidence="1">Cell membrane</location>
        <topology evidence="1">Multi-pass membrane protein</topology>
    </subcellularLocation>
</comment>
<dbReference type="PANTHER" id="PTHR43823">
    <property type="entry name" value="SPORULATION PROTEIN YKVU"/>
    <property type="match status" value="1"/>
</dbReference>
<protein>
    <recommendedName>
        <fullName evidence="3">Multidrug export protein MepA</fullName>
    </recommendedName>
</protein>
<accession>A0A087CPK6</accession>
<evidence type="ECO:0000313" key="12">
    <source>
        <dbReference type="Proteomes" id="UP000028984"/>
    </source>
</evidence>
<reference evidence="11 12" key="1">
    <citation type="submission" date="2014-03" db="EMBL/GenBank/DDBJ databases">
        <title>Genomics of Bifidobacteria.</title>
        <authorList>
            <person name="Ventura M."/>
            <person name="Milani C."/>
            <person name="Lugli G.A."/>
        </authorList>
    </citation>
    <scope>NUCLEOTIDE SEQUENCE [LARGE SCALE GENOMIC DNA]</scope>
    <source>
        <strain evidence="11 12">DSM 23975</strain>
    </source>
</reference>
<dbReference type="Proteomes" id="UP000028984">
    <property type="component" value="Unassembled WGS sequence"/>
</dbReference>
<feature type="transmembrane region" description="Helical" evidence="10">
    <location>
        <begin position="104"/>
        <end position="127"/>
    </location>
</feature>
<dbReference type="AlphaFoldDB" id="A0A087CPK6"/>
<dbReference type="InterPro" id="IPR002528">
    <property type="entry name" value="MATE_fam"/>
</dbReference>